<organism evidence="2">
    <name type="scientific">viral metagenome</name>
    <dbReference type="NCBI Taxonomy" id="1070528"/>
    <lineage>
        <taxon>unclassified sequences</taxon>
        <taxon>metagenomes</taxon>
        <taxon>organismal metagenomes</taxon>
    </lineage>
</organism>
<proteinExistence type="predicted"/>
<dbReference type="AlphaFoldDB" id="A0A6C0KCN5"/>
<dbReference type="EMBL" id="MN740830">
    <property type="protein sequence ID" value="QHU14068.1"/>
    <property type="molecule type" value="Genomic_DNA"/>
</dbReference>
<dbReference type="InterPro" id="IPR043916">
    <property type="entry name" value="P8_CR"/>
</dbReference>
<reference evidence="2" key="1">
    <citation type="journal article" date="2020" name="Nature">
        <title>Giant virus diversity and host interactions through global metagenomics.</title>
        <authorList>
            <person name="Schulz F."/>
            <person name="Roux S."/>
            <person name="Paez-Espino D."/>
            <person name="Jungbluth S."/>
            <person name="Walsh D.A."/>
            <person name="Denef V.J."/>
            <person name="McMahon K.D."/>
            <person name="Konstantinidis K.T."/>
            <person name="Eloe-Fadrosh E.A."/>
            <person name="Kyrpides N.C."/>
            <person name="Woyke T."/>
        </authorList>
    </citation>
    <scope>NUCLEOTIDE SEQUENCE</scope>
    <source>
        <strain evidence="2">GVMAG-S-1101182-85</strain>
    </source>
</reference>
<feature type="domain" description="Minor capsid protein P8 central region" evidence="1">
    <location>
        <begin position="66"/>
        <end position="186"/>
    </location>
</feature>
<accession>A0A6C0KCN5</accession>
<dbReference type="Pfam" id="PF19065">
    <property type="entry name" value="P8_CR"/>
    <property type="match status" value="1"/>
</dbReference>
<name>A0A6C0KCN5_9ZZZZ</name>
<evidence type="ECO:0000259" key="1">
    <source>
        <dbReference type="Pfam" id="PF19065"/>
    </source>
</evidence>
<evidence type="ECO:0000313" key="2">
    <source>
        <dbReference type="EMBL" id="QHU14068.1"/>
    </source>
</evidence>
<protein>
    <recommendedName>
        <fullName evidence="1">Minor capsid protein P8 central region domain-containing protein</fullName>
    </recommendedName>
</protein>
<sequence>MDFQDIQNQAAMVLPNTNPLPDNGMNGRVNLAPSDSAGGQAAVPGFTYRTSVENSFAADALRGNWEVTPLASAFFTQTNVLTIQNQIRKAVYDKSGPKKYVIDDQSVDELTIIMRTMYLQYAQNLPYGITNQIEKLNELVCNWSVPHILSAVDHYNYYLNDISHMPVPLARSVSLSSAGTKSLPLNPFV</sequence>